<sequence length="57" mass="6291">MNHNHVMRGTSDEATQHSDGENECVWGQERLSVKMSIGCPCQIDRGVKKMGGKTMKG</sequence>
<dbReference type="AlphaFoldDB" id="A0A0L8HW87"/>
<proteinExistence type="predicted"/>
<evidence type="ECO:0000256" key="1">
    <source>
        <dbReference type="SAM" id="MobiDB-lite"/>
    </source>
</evidence>
<organism evidence="2">
    <name type="scientific">Octopus bimaculoides</name>
    <name type="common">California two-spotted octopus</name>
    <dbReference type="NCBI Taxonomy" id="37653"/>
    <lineage>
        <taxon>Eukaryota</taxon>
        <taxon>Metazoa</taxon>
        <taxon>Spiralia</taxon>
        <taxon>Lophotrochozoa</taxon>
        <taxon>Mollusca</taxon>
        <taxon>Cephalopoda</taxon>
        <taxon>Coleoidea</taxon>
        <taxon>Octopodiformes</taxon>
        <taxon>Octopoda</taxon>
        <taxon>Incirrata</taxon>
        <taxon>Octopodidae</taxon>
        <taxon>Octopus</taxon>
    </lineage>
</organism>
<gene>
    <name evidence="2" type="ORF">OCBIM_22004399mg</name>
</gene>
<feature type="compositionally biased region" description="Basic and acidic residues" evidence="1">
    <location>
        <begin position="10"/>
        <end position="20"/>
    </location>
</feature>
<dbReference type="EMBL" id="KQ417158">
    <property type="protein sequence ID" value="KOF93456.1"/>
    <property type="molecule type" value="Genomic_DNA"/>
</dbReference>
<accession>A0A0L8HW87</accession>
<reference evidence="2" key="1">
    <citation type="submission" date="2015-07" db="EMBL/GenBank/DDBJ databases">
        <title>MeaNS - Measles Nucleotide Surveillance Program.</title>
        <authorList>
            <person name="Tran T."/>
            <person name="Druce J."/>
        </authorList>
    </citation>
    <scope>NUCLEOTIDE SEQUENCE</scope>
    <source>
        <strain evidence="2">UCB-OBI-ISO-001</strain>
        <tissue evidence="2">Gonad</tissue>
    </source>
</reference>
<evidence type="ECO:0000313" key="2">
    <source>
        <dbReference type="EMBL" id="KOF93456.1"/>
    </source>
</evidence>
<feature type="region of interest" description="Disordered" evidence="1">
    <location>
        <begin position="1"/>
        <end position="21"/>
    </location>
</feature>
<name>A0A0L8HW87_OCTBM</name>
<protein>
    <submittedName>
        <fullName evidence="2">Uncharacterized protein</fullName>
    </submittedName>
</protein>